<feature type="compositionally biased region" description="Pro residues" evidence="1">
    <location>
        <begin position="907"/>
        <end position="919"/>
    </location>
</feature>
<protein>
    <recommendedName>
        <fullName evidence="2">Ig-like domain-containing protein</fullName>
    </recommendedName>
</protein>
<dbReference type="PROSITE" id="PS50835">
    <property type="entry name" value="IG_LIKE"/>
    <property type="match status" value="1"/>
</dbReference>
<evidence type="ECO:0000313" key="4">
    <source>
        <dbReference type="Proteomes" id="UP000015104"/>
    </source>
</evidence>
<dbReference type="InterPro" id="IPR013783">
    <property type="entry name" value="Ig-like_fold"/>
</dbReference>
<reference evidence="4" key="1">
    <citation type="submission" date="2011-08" db="EMBL/GenBank/DDBJ databases">
        <authorList>
            <person name="Rombauts S."/>
        </authorList>
    </citation>
    <scope>NUCLEOTIDE SEQUENCE</scope>
    <source>
        <strain evidence="4">London</strain>
    </source>
</reference>
<dbReference type="Proteomes" id="UP000015104">
    <property type="component" value="Unassembled WGS sequence"/>
</dbReference>
<feature type="region of interest" description="Disordered" evidence="1">
    <location>
        <begin position="491"/>
        <end position="520"/>
    </location>
</feature>
<feature type="compositionally biased region" description="Polar residues" evidence="1">
    <location>
        <begin position="504"/>
        <end position="516"/>
    </location>
</feature>
<feature type="domain" description="Ig-like" evidence="2">
    <location>
        <begin position="357"/>
        <end position="456"/>
    </location>
</feature>
<feature type="region of interest" description="Disordered" evidence="1">
    <location>
        <begin position="692"/>
        <end position="713"/>
    </location>
</feature>
<feature type="compositionally biased region" description="Polar residues" evidence="1">
    <location>
        <begin position="924"/>
        <end position="941"/>
    </location>
</feature>
<feature type="region of interest" description="Disordered" evidence="1">
    <location>
        <begin position="256"/>
        <end position="278"/>
    </location>
</feature>
<proteinExistence type="predicted"/>
<dbReference type="SUPFAM" id="SSF48726">
    <property type="entry name" value="Immunoglobulin"/>
    <property type="match status" value="1"/>
</dbReference>
<keyword evidence="4" id="KW-1185">Reference proteome</keyword>
<reference evidence="3" key="2">
    <citation type="submission" date="2015-06" db="UniProtKB">
        <authorList>
            <consortium name="EnsemblMetazoa"/>
        </authorList>
    </citation>
    <scope>IDENTIFICATION</scope>
</reference>
<dbReference type="HOGENOM" id="CLU_297971_0_0_1"/>
<dbReference type="EMBL" id="CAEY01000513">
    <property type="status" value="NOT_ANNOTATED_CDS"/>
    <property type="molecule type" value="Genomic_DNA"/>
</dbReference>
<feature type="region of interest" description="Disordered" evidence="1">
    <location>
        <begin position="1"/>
        <end position="28"/>
    </location>
</feature>
<feature type="compositionally biased region" description="Basic and acidic residues" evidence="1">
    <location>
        <begin position="108"/>
        <end position="119"/>
    </location>
</feature>
<evidence type="ECO:0000259" key="2">
    <source>
        <dbReference type="PROSITE" id="PS50835"/>
    </source>
</evidence>
<dbReference type="Gene3D" id="2.60.40.10">
    <property type="entry name" value="Immunoglobulins"/>
    <property type="match status" value="1"/>
</dbReference>
<feature type="region of interest" description="Disordered" evidence="1">
    <location>
        <begin position="85"/>
        <end position="119"/>
    </location>
</feature>
<dbReference type="AlphaFoldDB" id="T1KSY2"/>
<organism evidence="3 4">
    <name type="scientific">Tetranychus urticae</name>
    <name type="common">Two-spotted spider mite</name>
    <dbReference type="NCBI Taxonomy" id="32264"/>
    <lineage>
        <taxon>Eukaryota</taxon>
        <taxon>Metazoa</taxon>
        <taxon>Ecdysozoa</taxon>
        <taxon>Arthropoda</taxon>
        <taxon>Chelicerata</taxon>
        <taxon>Arachnida</taxon>
        <taxon>Acari</taxon>
        <taxon>Acariformes</taxon>
        <taxon>Trombidiformes</taxon>
        <taxon>Prostigmata</taxon>
        <taxon>Eleutherengona</taxon>
        <taxon>Raphignathae</taxon>
        <taxon>Tetranychoidea</taxon>
        <taxon>Tetranychidae</taxon>
        <taxon>Tetranychus</taxon>
    </lineage>
</organism>
<feature type="region of interest" description="Disordered" evidence="1">
    <location>
        <begin position="988"/>
        <end position="1010"/>
    </location>
</feature>
<feature type="region of interest" description="Disordered" evidence="1">
    <location>
        <begin position="901"/>
        <end position="947"/>
    </location>
</feature>
<evidence type="ECO:0000256" key="1">
    <source>
        <dbReference type="SAM" id="MobiDB-lite"/>
    </source>
</evidence>
<dbReference type="InterPro" id="IPR036179">
    <property type="entry name" value="Ig-like_dom_sf"/>
</dbReference>
<accession>T1KSY2</accession>
<evidence type="ECO:0000313" key="3">
    <source>
        <dbReference type="EnsemblMetazoa" id="tetur20g01250.1"/>
    </source>
</evidence>
<dbReference type="STRING" id="32264.T1KSY2"/>
<sequence>MKCTKKVKGNEVNGNNLRMEDNNSDVSVEQTEPYDGCVIYHQEEIYPESRRLNSYKGGENESNVNIADIIKDRDTAYKIEEQIEEITTTTTAPDEEEDGVDSAVGSEGYKDSVDSDPERRRHVDSLLDPYGLDLNSKGCARVAFPELGLDIMDLAYLDRDDDDETNEKLINGDNMDESKLTNKVKVVDDFSWEENWLFQKKRKAENDVAPLYCLLNLSESTNPVCMFIPNPSQNVPRFIGLTAVDQLSDLTERNSVGSLEFSSDEESESDETEVQSSSSYPLENIKCSSSAKLKCLNSAANHKSSSPLAPLKIPDFIPSNKRSSSLTCNQPFIANTGNNNQTKSTNGAITNANNDDPTFTLLPQSANVQSDILIQFCCRVKGSQPLGVAWYRKGQLIGGTIERGRFDQFNVEPKDEFDQMFNKDGVETKDFKTFKHFTDHILEIKSTRVDLSGTYSACVFNHVNQHWIDFNVKIYPKKDYHPYRFPRSSTKSFQKVVSSPPPTKQRSTKANSTSNGPKVLSETFHSHRQENEVLSSCHPDEASLSPRIASIAEREHKKWEESTVAWPDNPYTTENVGKRKHLNQFLDSLDPSSGGDPRNRIEDDEANLHALPYISPSKDMGRFKRDYYVPNVPKEHETCNGFDEKVYSSVKYFSASESPGLNYSETDLINSHEESTLPGKILIPTVTTTAPTPTVSCSSSPLPSAGSSSSSCSPGLPRIINEHHLQYKHAEAQVLENLGNITSLVSVKELINRFSAYKESTNPMNGQYLKDSTNFYSLNRDGTLANSGTGINPRLITDKHKFSVPFKLSCWLDDENGDNNGHDMYHDENDNINDSNLSSPRNKVNCHENNAKSQSIELTKDFNNHHEKNNCHHEMLYHQQEPNHVNGEQSIDYYQRSNSEVSLPSLMSPPPPILPPRPQPRLSTKSNQANSSQARLNSTKPQHPLAVNSITGRCLNKEYRNWTNKNQSNPSSNLMGSLSLYDINQASETSGKFESSNPASPGVRSQSNTG</sequence>
<feature type="compositionally biased region" description="Acidic residues" evidence="1">
    <location>
        <begin position="262"/>
        <end position="273"/>
    </location>
</feature>
<dbReference type="InterPro" id="IPR007110">
    <property type="entry name" value="Ig-like_dom"/>
</dbReference>
<name>T1KSY2_TETUR</name>
<dbReference type="EnsemblMetazoa" id="tetur20g01250.1">
    <property type="protein sequence ID" value="tetur20g01250.1"/>
    <property type="gene ID" value="tetur20g01250"/>
</dbReference>